<reference evidence="2 3" key="1">
    <citation type="submission" date="2020-08" db="EMBL/GenBank/DDBJ databases">
        <authorList>
            <person name="Newling K."/>
            <person name="Davey J."/>
            <person name="Forrester S."/>
        </authorList>
    </citation>
    <scope>NUCLEOTIDE SEQUENCE [LARGE SCALE GENOMIC DNA]</scope>
    <source>
        <strain evidence="3">Crithidia deanei Carvalho (ATCC PRA-265)</strain>
    </source>
</reference>
<organism evidence="2 3">
    <name type="scientific">Angomonas deanei</name>
    <dbReference type="NCBI Taxonomy" id="59799"/>
    <lineage>
        <taxon>Eukaryota</taxon>
        <taxon>Discoba</taxon>
        <taxon>Euglenozoa</taxon>
        <taxon>Kinetoplastea</taxon>
        <taxon>Metakinetoplastina</taxon>
        <taxon>Trypanosomatida</taxon>
        <taxon>Trypanosomatidae</taxon>
        <taxon>Strigomonadinae</taxon>
        <taxon>Angomonas</taxon>
    </lineage>
</organism>
<dbReference type="EMBL" id="LR877148">
    <property type="protein sequence ID" value="CAD2215220.1"/>
    <property type="molecule type" value="Genomic_DNA"/>
</dbReference>
<dbReference type="PANTHER" id="PTHR39671:SF2">
    <property type="entry name" value="COMPLEX PROTEIN NUCLEASE, PUTATIVE KREPB1-RELATED"/>
    <property type="match status" value="1"/>
</dbReference>
<sequence length="646" mass="74661">MDRNRPHTHTSQEKIPYRYHRRHHALPALQRQRRRLSFERVEYLGDCSWGHFLTDRMLLLFPQQQWGESKNAIGFNAVKTCVEMNLSLEFFFDFLDLQKLVQSFYSGTWWAGETAYFNNHHNGSAGPSVQYLGSGSGKLAARLSNKNKNNNNNNNNNENSGEKQVEDGARKIKADVVEAILGELHLTLYHLEQSLDDVPNDFNDYSNFLNFCAGPPSSERLVEATVEDYRALFLQDKRLATTVIRHCLNEFYDLVMLFYIRGMIHSVLPIANEMAAYSVWGNKEIVPLPLRHQKQFRSVKQQRLTQRIRYTNNNNDNYKEESVLGIARPPVGLPPLPRLFPSPVGKTKLKEEETPLHYLNPFLDDHNNNKYETIAAYYPQCINENLKQDVFARFEQSYKTLHLVSKNRKSSFIQGSICPAWSLLRYTLVPLLYLQEQEGKLDTPGELNINNSKNNNNSPPLPLFALQTPEEALQRSFFRDAFYSLKEVPSSNNKNNMNHNSVLEYLKQNSMTAEPITKEPVSNHNHHQTNNNAVKVAYHFSRYVPSPDAVRHASAVVADKTYFKGVFAFLGTASLFSKNNPTESEFDPFSILSETKNEKEEKKLSENKETTENNNNNDKVEEAYRLWKKEHYTLVYNSGKMKEYFD</sequence>
<protein>
    <submittedName>
        <fullName evidence="2">Ribonuclease III domain containing protein, putative</fullName>
    </submittedName>
</protein>
<accession>A0A7G2C619</accession>
<dbReference type="PANTHER" id="PTHR39671">
    <property type="entry name" value="COMPLEX PROTEIN NUCLEASE, PUTATIVE KREPB1-RELATED-RELATED"/>
    <property type="match status" value="1"/>
</dbReference>
<dbReference type="InterPro" id="IPR036389">
    <property type="entry name" value="RNase_III_sf"/>
</dbReference>
<feature type="compositionally biased region" description="Low complexity" evidence="1">
    <location>
        <begin position="146"/>
        <end position="159"/>
    </location>
</feature>
<keyword evidence="3" id="KW-1185">Reference proteome</keyword>
<dbReference type="SUPFAM" id="SSF69065">
    <property type="entry name" value="RNase III domain-like"/>
    <property type="match status" value="1"/>
</dbReference>
<dbReference type="Gene3D" id="1.10.1520.10">
    <property type="entry name" value="Ribonuclease III domain"/>
    <property type="match status" value="1"/>
</dbReference>
<evidence type="ECO:0000256" key="1">
    <source>
        <dbReference type="SAM" id="MobiDB-lite"/>
    </source>
</evidence>
<name>A0A7G2C619_9TRYP</name>
<feature type="region of interest" description="Disordered" evidence="1">
    <location>
        <begin position="143"/>
        <end position="167"/>
    </location>
</feature>
<dbReference type="AlphaFoldDB" id="A0A7G2C619"/>
<gene>
    <name evidence="2" type="ORF">ADEAN_000267500</name>
</gene>
<dbReference type="GO" id="GO:0006396">
    <property type="term" value="P:RNA processing"/>
    <property type="evidence" value="ECO:0007669"/>
    <property type="project" value="InterPro"/>
</dbReference>
<proteinExistence type="predicted"/>
<dbReference type="GO" id="GO:0004525">
    <property type="term" value="F:ribonuclease III activity"/>
    <property type="evidence" value="ECO:0007669"/>
    <property type="project" value="InterPro"/>
</dbReference>
<evidence type="ECO:0000313" key="3">
    <source>
        <dbReference type="Proteomes" id="UP000515908"/>
    </source>
</evidence>
<evidence type="ECO:0000313" key="2">
    <source>
        <dbReference type="EMBL" id="CAD2215220.1"/>
    </source>
</evidence>
<feature type="compositionally biased region" description="Basic and acidic residues" evidence="1">
    <location>
        <begin position="596"/>
        <end position="611"/>
    </location>
</feature>
<dbReference type="VEuPathDB" id="TriTrypDB:ADEAN_000267500"/>
<dbReference type="Proteomes" id="UP000515908">
    <property type="component" value="Chromosome 04"/>
</dbReference>
<feature type="region of interest" description="Disordered" evidence="1">
    <location>
        <begin position="596"/>
        <end position="620"/>
    </location>
</feature>